<sequence>LPPLLRRLCPLHRRPAPPLYTVPSPRRRSRHPRHPRPRQRQGPPLRLGPGAAQLSPRLGRLCPAGPARPLGHESQPA</sequence>
<reference evidence="3" key="1">
    <citation type="submission" date="2015-05" db="EMBL/GenBank/DDBJ databases">
        <authorList>
            <person name="Fogelqvist Johan"/>
        </authorList>
    </citation>
    <scope>NUCLEOTIDE SEQUENCE [LARGE SCALE GENOMIC DNA]</scope>
</reference>
<proteinExistence type="predicted"/>
<dbReference type="EMBL" id="CVQI01000386">
    <property type="protein sequence ID" value="CRJ95691.1"/>
    <property type="molecule type" value="Genomic_DNA"/>
</dbReference>
<organism evidence="2 3">
    <name type="scientific">Verticillium longisporum</name>
    <name type="common">Verticillium dahliae var. longisporum</name>
    <dbReference type="NCBI Taxonomy" id="100787"/>
    <lineage>
        <taxon>Eukaryota</taxon>
        <taxon>Fungi</taxon>
        <taxon>Dikarya</taxon>
        <taxon>Ascomycota</taxon>
        <taxon>Pezizomycotina</taxon>
        <taxon>Sordariomycetes</taxon>
        <taxon>Hypocreomycetidae</taxon>
        <taxon>Glomerellales</taxon>
        <taxon>Plectosphaerellaceae</taxon>
        <taxon>Verticillium</taxon>
    </lineage>
</organism>
<accession>A0A0G4KH26</accession>
<dbReference type="AlphaFoldDB" id="A0A0G4KH26"/>
<feature type="non-terminal residue" evidence="2">
    <location>
        <position position="1"/>
    </location>
</feature>
<gene>
    <name evidence="2" type="ORF">BN1723_020817</name>
</gene>
<evidence type="ECO:0000256" key="1">
    <source>
        <dbReference type="SAM" id="MobiDB-lite"/>
    </source>
</evidence>
<evidence type="ECO:0000313" key="3">
    <source>
        <dbReference type="Proteomes" id="UP000045706"/>
    </source>
</evidence>
<protein>
    <submittedName>
        <fullName evidence="2">Uncharacterized protein</fullName>
    </submittedName>
</protein>
<name>A0A0G4KH26_VERLO</name>
<evidence type="ECO:0000313" key="2">
    <source>
        <dbReference type="EMBL" id="CRJ95691.1"/>
    </source>
</evidence>
<feature type="compositionally biased region" description="Basic residues" evidence="1">
    <location>
        <begin position="25"/>
        <end position="39"/>
    </location>
</feature>
<feature type="region of interest" description="Disordered" evidence="1">
    <location>
        <begin position="1"/>
        <end position="77"/>
    </location>
</feature>
<feature type="compositionally biased region" description="Low complexity" evidence="1">
    <location>
        <begin position="40"/>
        <end position="49"/>
    </location>
</feature>
<dbReference type="Proteomes" id="UP000045706">
    <property type="component" value="Unassembled WGS sequence"/>
</dbReference>